<dbReference type="InterPro" id="IPR002104">
    <property type="entry name" value="Integrase_catalytic"/>
</dbReference>
<dbReference type="InterPro" id="IPR010998">
    <property type="entry name" value="Integrase_recombinase_N"/>
</dbReference>
<dbReference type="InterPro" id="IPR044068">
    <property type="entry name" value="CB"/>
</dbReference>
<keyword evidence="5" id="KW-0233">DNA recombination</keyword>
<dbReference type="GO" id="GO:0015074">
    <property type="term" value="P:DNA integration"/>
    <property type="evidence" value="ECO:0007669"/>
    <property type="project" value="UniProtKB-KW"/>
</dbReference>
<evidence type="ECO:0000313" key="9">
    <source>
        <dbReference type="EMBL" id="HIT94669.1"/>
    </source>
</evidence>
<dbReference type="InterPro" id="IPR050090">
    <property type="entry name" value="Tyrosine_recombinase_XerCD"/>
</dbReference>
<keyword evidence="4 6" id="KW-0238">DNA-binding</keyword>
<sequence>MEYTGSVRVKTGKNGTVSYQIVIEGEKDPVTGKRMRSYQTVHGKKRDAIRIMNQIVAEKNAGTYFKGSNLLLKDWLDQWFRDYCVGHLEKTTLASYRDKIDHYIVPVLGNIPIGRLTGQEVQQWINRITESSPASGRRISPKSVRNALLVLRPALERAYDLHLIRENPAARVVLPKRARFKPTIYSDEDIQKLLTVAHGTDLYFPLMLDLFTGMRRGELIALRWEDIDFESKKLHVQNSIVAVQGAPEMKGPKTEAGKRDIALSDKIIQLLLERRQAFPKSEYVVCQPDGKPYTPDAFSRKFQRFLQRNHLPHLRLHDIRHASATMMIEHGVDIKTVQSRLGHSDISTTLNIYSHMTEKMNRNAADKLDEVLFFND</sequence>
<evidence type="ECO:0000259" key="7">
    <source>
        <dbReference type="PROSITE" id="PS51898"/>
    </source>
</evidence>
<evidence type="ECO:0000256" key="3">
    <source>
        <dbReference type="ARBA" id="ARBA00022908"/>
    </source>
</evidence>
<evidence type="ECO:0000256" key="5">
    <source>
        <dbReference type="ARBA" id="ARBA00023172"/>
    </source>
</evidence>
<keyword evidence="3" id="KW-0229">DNA integration</keyword>
<dbReference type="PROSITE" id="PS51900">
    <property type="entry name" value="CB"/>
    <property type="match status" value="1"/>
</dbReference>
<dbReference type="PANTHER" id="PTHR30349:SF64">
    <property type="entry name" value="PROPHAGE INTEGRASE INTD-RELATED"/>
    <property type="match status" value="1"/>
</dbReference>
<comment type="similarity">
    <text evidence="2">Belongs to the 'phage' integrase family.</text>
</comment>
<evidence type="ECO:0000259" key="8">
    <source>
        <dbReference type="PROSITE" id="PS51900"/>
    </source>
</evidence>
<dbReference type="Gene3D" id="1.10.443.10">
    <property type="entry name" value="Intergrase catalytic core"/>
    <property type="match status" value="1"/>
</dbReference>
<comment type="function">
    <text evidence="1">Site-specific tyrosine recombinase, which acts by catalyzing the cutting and rejoining of the recombining DNA molecules.</text>
</comment>
<reference evidence="9" key="1">
    <citation type="submission" date="2020-10" db="EMBL/GenBank/DDBJ databases">
        <authorList>
            <person name="Gilroy R."/>
        </authorList>
    </citation>
    <scope>NUCLEOTIDE SEQUENCE</scope>
    <source>
        <strain evidence="9">ChiBcec7-5410</strain>
    </source>
</reference>
<evidence type="ECO:0000256" key="6">
    <source>
        <dbReference type="PROSITE-ProRule" id="PRU01248"/>
    </source>
</evidence>
<dbReference type="AlphaFoldDB" id="A0A9D1H8Q5"/>
<reference evidence="9" key="2">
    <citation type="journal article" date="2021" name="PeerJ">
        <title>Extensive microbial diversity within the chicken gut microbiome revealed by metagenomics and culture.</title>
        <authorList>
            <person name="Gilroy R."/>
            <person name="Ravi A."/>
            <person name="Getino M."/>
            <person name="Pursley I."/>
            <person name="Horton D.L."/>
            <person name="Alikhan N.F."/>
            <person name="Baker D."/>
            <person name="Gharbi K."/>
            <person name="Hall N."/>
            <person name="Watson M."/>
            <person name="Adriaenssens E.M."/>
            <person name="Foster-Nyarko E."/>
            <person name="Jarju S."/>
            <person name="Secka A."/>
            <person name="Antonio M."/>
            <person name="Oren A."/>
            <person name="Chaudhuri R.R."/>
            <person name="La Ragione R."/>
            <person name="Hildebrand F."/>
            <person name="Pallen M.J."/>
        </authorList>
    </citation>
    <scope>NUCLEOTIDE SEQUENCE</scope>
    <source>
        <strain evidence="9">ChiBcec7-5410</strain>
    </source>
</reference>
<feature type="domain" description="Core-binding (CB)" evidence="8">
    <location>
        <begin position="70"/>
        <end position="159"/>
    </location>
</feature>
<dbReference type="InterPro" id="IPR011010">
    <property type="entry name" value="DNA_brk_join_enz"/>
</dbReference>
<evidence type="ECO:0000313" key="10">
    <source>
        <dbReference type="Proteomes" id="UP000824160"/>
    </source>
</evidence>
<dbReference type="PROSITE" id="PS51898">
    <property type="entry name" value="TYR_RECOMBINASE"/>
    <property type="match status" value="1"/>
</dbReference>
<dbReference type="Gene3D" id="1.10.150.130">
    <property type="match status" value="1"/>
</dbReference>
<dbReference type="InterPro" id="IPR004107">
    <property type="entry name" value="Integrase_SAM-like_N"/>
</dbReference>
<name>A0A9D1H8Q5_9FIRM</name>
<dbReference type="PANTHER" id="PTHR30349">
    <property type="entry name" value="PHAGE INTEGRASE-RELATED"/>
    <property type="match status" value="1"/>
</dbReference>
<dbReference type="GO" id="GO:0003677">
    <property type="term" value="F:DNA binding"/>
    <property type="evidence" value="ECO:0007669"/>
    <property type="project" value="UniProtKB-UniRule"/>
</dbReference>
<dbReference type="EMBL" id="DVLW01000158">
    <property type="protein sequence ID" value="HIT94669.1"/>
    <property type="molecule type" value="Genomic_DNA"/>
</dbReference>
<protein>
    <submittedName>
        <fullName evidence="9">Site-specific integrase</fullName>
    </submittedName>
</protein>
<dbReference type="CDD" id="cd01189">
    <property type="entry name" value="INT_ICEBs1_C_like"/>
    <property type="match status" value="1"/>
</dbReference>
<dbReference type="Proteomes" id="UP000824160">
    <property type="component" value="Unassembled WGS sequence"/>
</dbReference>
<evidence type="ECO:0000256" key="4">
    <source>
        <dbReference type="ARBA" id="ARBA00023125"/>
    </source>
</evidence>
<evidence type="ECO:0000256" key="2">
    <source>
        <dbReference type="ARBA" id="ARBA00008857"/>
    </source>
</evidence>
<evidence type="ECO:0000256" key="1">
    <source>
        <dbReference type="ARBA" id="ARBA00003283"/>
    </source>
</evidence>
<feature type="domain" description="Tyr recombinase" evidence="7">
    <location>
        <begin position="180"/>
        <end position="366"/>
    </location>
</feature>
<proteinExistence type="inferred from homology"/>
<dbReference type="Pfam" id="PF14659">
    <property type="entry name" value="Phage_int_SAM_3"/>
    <property type="match status" value="1"/>
</dbReference>
<dbReference type="InterPro" id="IPR013762">
    <property type="entry name" value="Integrase-like_cat_sf"/>
</dbReference>
<organism evidence="9 10">
    <name type="scientific">Candidatus Faecivivens stercoripullorum</name>
    <dbReference type="NCBI Taxonomy" id="2840805"/>
    <lineage>
        <taxon>Bacteria</taxon>
        <taxon>Bacillati</taxon>
        <taxon>Bacillota</taxon>
        <taxon>Clostridia</taxon>
        <taxon>Eubacteriales</taxon>
        <taxon>Oscillospiraceae</taxon>
        <taxon>Oscillospiraceae incertae sedis</taxon>
        <taxon>Candidatus Faecivivens</taxon>
    </lineage>
</organism>
<dbReference type="Pfam" id="PF00589">
    <property type="entry name" value="Phage_integrase"/>
    <property type="match status" value="1"/>
</dbReference>
<comment type="caution">
    <text evidence="9">The sequence shown here is derived from an EMBL/GenBank/DDBJ whole genome shotgun (WGS) entry which is preliminary data.</text>
</comment>
<dbReference type="GO" id="GO:0006310">
    <property type="term" value="P:DNA recombination"/>
    <property type="evidence" value="ECO:0007669"/>
    <property type="project" value="UniProtKB-KW"/>
</dbReference>
<dbReference type="SUPFAM" id="SSF56349">
    <property type="entry name" value="DNA breaking-rejoining enzymes"/>
    <property type="match status" value="1"/>
</dbReference>
<accession>A0A9D1H8Q5</accession>
<gene>
    <name evidence="9" type="ORF">IAC43_05750</name>
</gene>